<organism evidence="1 2">
    <name type="scientific">Datura stramonium</name>
    <name type="common">Jimsonweed</name>
    <name type="synonym">Common thornapple</name>
    <dbReference type="NCBI Taxonomy" id="4076"/>
    <lineage>
        <taxon>Eukaryota</taxon>
        <taxon>Viridiplantae</taxon>
        <taxon>Streptophyta</taxon>
        <taxon>Embryophyta</taxon>
        <taxon>Tracheophyta</taxon>
        <taxon>Spermatophyta</taxon>
        <taxon>Magnoliopsida</taxon>
        <taxon>eudicotyledons</taxon>
        <taxon>Gunneridae</taxon>
        <taxon>Pentapetalae</taxon>
        <taxon>asterids</taxon>
        <taxon>lamiids</taxon>
        <taxon>Solanales</taxon>
        <taxon>Solanaceae</taxon>
        <taxon>Solanoideae</taxon>
        <taxon>Datureae</taxon>
        <taxon>Datura</taxon>
    </lineage>
</organism>
<sequence>MAFSGNQLVDEDFFDKLVNDYDDDVGFKVITSLAGSNLATTSVYVDGNKSCEVKAISNLSISDDVNGGVDSISGDTRKEVKKLDKGVDCNIKLVLKVERN</sequence>
<evidence type="ECO:0000313" key="2">
    <source>
        <dbReference type="Proteomes" id="UP000823775"/>
    </source>
</evidence>
<evidence type="ECO:0000313" key="1">
    <source>
        <dbReference type="EMBL" id="MCE5166374.1"/>
    </source>
</evidence>
<name>A0ABS8Y8D3_DATST</name>
<dbReference type="EMBL" id="JACEIK010022200">
    <property type="protein sequence ID" value="MCE5166374.1"/>
    <property type="molecule type" value="Genomic_DNA"/>
</dbReference>
<reference evidence="1 2" key="1">
    <citation type="journal article" date="2021" name="BMC Genomics">
        <title>Datura genome reveals duplications of psychoactive alkaloid biosynthetic genes and high mutation rate following tissue culture.</title>
        <authorList>
            <person name="Rajewski A."/>
            <person name="Carter-House D."/>
            <person name="Stajich J."/>
            <person name="Litt A."/>
        </authorList>
    </citation>
    <scope>NUCLEOTIDE SEQUENCE [LARGE SCALE GENOMIC DNA]</scope>
    <source>
        <strain evidence="1">AR-01</strain>
    </source>
</reference>
<dbReference type="Proteomes" id="UP000823775">
    <property type="component" value="Unassembled WGS sequence"/>
</dbReference>
<gene>
    <name evidence="1" type="ORF">HAX54_018089</name>
</gene>
<proteinExistence type="predicted"/>
<keyword evidence="2" id="KW-1185">Reference proteome</keyword>
<comment type="caution">
    <text evidence="1">The sequence shown here is derived from an EMBL/GenBank/DDBJ whole genome shotgun (WGS) entry which is preliminary data.</text>
</comment>
<protein>
    <submittedName>
        <fullName evidence="1">Uncharacterized protein</fullName>
    </submittedName>
</protein>
<accession>A0ABS8Y8D3</accession>